<sequence length="107" mass="9787">MAAGVIVAGMMVSMGANAAETATEVPAVPRATSTPVTTPASATTSSASTTSASKGSAAGITTASAASAGGLTATVVAVGVAAVVIGVALSDTGGGDDNPAPPVTNQQ</sequence>
<evidence type="ECO:0000313" key="3">
    <source>
        <dbReference type="EMBL" id="KKD01455.1"/>
    </source>
</evidence>
<evidence type="ECO:0000313" key="4">
    <source>
        <dbReference type="Proteomes" id="UP000033633"/>
    </source>
</evidence>
<protein>
    <submittedName>
        <fullName evidence="3">Uncharacterized protein</fullName>
    </submittedName>
</protein>
<feature type="signal peptide" evidence="2">
    <location>
        <begin position="1"/>
        <end position="18"/>
    </location>
</feature>
<dbReference type="Proteomes" id="UP000033633">
    <property type="component" value="Unassembled WGS sequence"/>
</dbReference>
<gene>
    <name evidence="3" type="ORF">KY46_01095</name>
</gene>
<proteinExistence type="predicted"/>
<keyword evidence="4" id="KW-1185">Reference proteome</keyword>
<feature type="compositionally biased region" description="Low complexity" evidence="1">
    <location>
        <begin position="25"/>
        <end position="59"/>
    </location>
</feature>
<feature type="region of interest" description="Disordered" evidence="1">
    <location>
        <begin position="20"/>
        <end position="59"/>
    </location>
</feature>
<feature type="chain" id="PRO_5002496583" evidence="2">
    <location>
        <begin position="19"/>
        <end position="107"/>
    </location>
</feature>
<dbReference type="AlphaFoldDB" id="A0A0F5VIV9"/>
<organism evidence="3 4">
    <name type="scientific">Photobacterium halotolerans</name>
    <dbReference type="NCBI Taxonomy" id="265726"/>
    <lineage>
        <taxon>Bacteria</taxon>
        <taxon>Pseudomonadati</taxon>
        <taxon>Pseudomonadota</taxon>
        <taxon>Gammaproteobacteria</taxon>
        <taxon>Vibrionales</taxon>
        <taxon>Vibrionaceae</taxon>
        <taxon>Photobacterium</taxon>
    </lineage>
</organism>
<comment type="caution">
    <text evidence="3">The sequence shown here is derived from an EMBL/GenBank/DDBJ whole genome shotgun (WGS) entry which is preliminary data.</text>
</comment>
<dbReference type="EMBL" id="JWYV01000001">
    <property type="protein sequence ID" value="KKD01455.1"/>
    <property type="molecule type" value="Genomic_DNA"/>
</dbReference>
<evidence type="ECO:0000256" key="2">
    <source>
        <dbReference type="SAM" id="SignalP"/>
    </source>
</evidence>
<accession>A0A0F5VIV9</accession>
<dbReference type="PATRIC" id="fig|265726.11.peg.237"/>
<reference evidence="3 4" key="1">
    <citation type="submission" date="2014-12" db="EMBL/GenBank/DDBJ databases">
        <title>Mercury Reductase activity and rhizosphere competence traits in the genome of root associated Photobacterium halotolerans MELD1.</title>
        <authorList>
            <person name="Mathew D.C."/>
            <person name="Huang C.-C."/>
        </authorList>
    </citation>
    <scope>NUCLEOTIDE SEQUENCE [LARGE SCALE GENOMIC DNA]</scope>
    <source>
        <strain evidence="3 4">MELD1</strain>
    </source>
</reference>
<evidence type="ECO:0000256" key="1">
    <source>
        <dbReference type="SAM" id="MobiDB-lite"/>
    </source>
</evidence>
<name>A0A0F5VIV9_9GAMM</name>
<keyword evidence="2" id="KW-0732">Signal</keyword>